<evidence type="ECO:0000256" key="1">
    <source>
        <dbReference type="ARBA" id="ARBA00010211"/>
    </source>
</evidence>
<evidence type="ECO:0000313" key="5">
    <source>
        <dbReference type="Proteomes" id="UP000550729"/>
    </source>
</evidence>
<evidence type="ECO:0000259" key="3">
    <source>
        <dbReference type="Pfam" id="PF01557"/>
    </source>
</evidence>
<dbReference type="RefSeq" id="WP_170196169.1">
    <property type="nucleotide sequence ID" value="NZ_JABBNB010000025.1"/>
</dbReference>
<keyword evidence="2" id="KW-0479">Metal-binding</keyword>
<dbReference type="GO" id="GO:0016787">
    <property type="term" value="F:hydrolase activity"/>
    <property type="evidence" value="ECO:0007669"/>
    <property type="project" value="UniProtKB-KW"/>
</dbReference>
<dbReference type="GO" id="GO:0044281">
    <property type="term" value="P:small molecule metabolic process"/>
    <property type="evidence" value="ECO:0007669"/>
    <property type="project" value="UniProtKB-ARBA"/>
</dbReference>
<dbReference type="Proteomes" id="UP000550729">
    <property type="component" value="Unassembled WGS sequence"/>
</dbReference>
<protein>
    <submittedName>
        <fullName evidence="4">Fumarylacetoacetate hydrolase family protein</fullName>
    </submittedName>
</protein>
<accession>A0A848KYB7</accession>
<feature type="domain" description="Fumarylacetoacetase-like C-terminal" evidence="3">
    <location>
        <begin position="73"/>
        <end position="277"/>
    </location>
</feature>
<dbReference type="Gene3D" id="3.90.850.10">
    <property type="entry name" value="Fumarylacetoacetase-like, C-terminal domain"/>
    <property type="match status" value="1"/>
</dbReference>
<keyword evidence="5" id="KW-1185">Reference proteome</keyword>
<dbReference type="InterPro" id="IPR051121">
    <property type="entry name" value="FAH"/>
</dbReference>
<dbReference type="InterPro" id="IPR011234">
    <property type="entry name" value="Fumarylacetoacetase-like_C"/>
</dbReference>
<dbReference type="InterPro" id="IPR036663">
    <property type="entry name" value="Fumarylacetoacetase_C_sf"/>
</dbReference>
<comment type="similarity">
    <text evidence="1">Belongs to the FAH family.</text>
</comment>
<proteinExistence type="inferred from homology"/>
<dbReference type="AlphaFoldDB" id="A0A848KYB7"/>
<comment type="caution">
    <text evidence="4">The sequence shown here is derived from an EMBL/GenBank/DDBJ whole genome shotgun (WGS) entry which is preliminary data.</text>
</comment>
<dbReference type="Pfam" id="PF01557">
    <property type="entry name" value="FAA_hydrolase"/>
    <property type="match status" value="1"/>
</dbReference>
<dbReference type="GO" id="GO:0046872">
    <property type="term" value="F:metal ion binding"/>
    <property type="evidence" value="ECO:0007669"/>
    <property type="project" value="UniProtKB-KW"/>
</dbReference>
<dbReference type="PANTHER" id="PTHR42796:SF4">
    <property type="entry name" value="FUMARYLACETOACETATE HYDROLASE DOMAIN-CONTAINING PROTEIN 2A"/>
    <property type="match status" value="1"/>
</dbReference>
<evidence type="ECO:0000313" key="4">
    <source>
        <dbReference type="EMBL" id="NMO03670.1"/>
    </source>
</evidence>
<gene>
    <name evidence="4" type="ORF">HH308_20860</name>
</gene>
<organism evidence="4 5">
    <name type="scientific">Gordonia asplenii</name>
    <dbReference type="NCBI Taxonomy" id="2725283"/>
    <lineage>
        <taxon>Bacteria</taxon>
        <taxon>Bacillati</taxon>
        <taxon>Actinomycetota</taxon>
        <taxon>Actinomycetes</taxon>
        <taxon>Mycobacteriales</taxon>
        <taxon>Gordoniaceae</taxon>
        <taxon>Gordonia</taxon>
    </lineage>
</organism>
<keyword evidence="4" id="KW-0378">Hydrolase</keyword>
<evidence type="ECO:0000256" key="2">
    <source>
        <dbReference type="ARBA" id="ARBA00022723"/>
    </source>
</evidence>
<dbReference type="SUPFAM" id="SSF56529">
    <property type="entry name" value="FAH"/>
    <property type="match status" value="1"/>
</dbReference>
<dbReference type="EMBL" id="JABBNB010000025">
    <property type="protein sequence ID" value="NMO03670.1"/>
    <property type="molecule type" value="Genomic_DNA"/>
</dbReference>
<reference evidence="4 5" key="1">
    <citation type="submission" date="2020-04" db="EMBL/GenBank/DDBJ databases">
        <title>Gordonia sp. nov. TBRC 11910.</title>
        <authorList>
            <person name="Suriyachadkun C."/>
        </authorList>
    </citation>
    <scope>NUCLEOTIDE SEQUENCE [LARGE SCALE GENOMIC DNA]</scope>
    <source>
        <strain evidence="4 5">TBRC 11910</strain>
    </source>
</reference>
<sequence>MKIINTNGRLGLVRPGGYVDVEEASNGEFGPDVASIYDRWDEFVEWAGAVDASSIVEVDPAGLGAPSPRPRQVFAIGLNYRDHAEEANMQIPTDSMVVFTKFASSITGPNDDIVHPGGSVDFETELVVIMGRKAFHVDRADAWSFVAGVTMGQDVSERELQLRPPSPQFGLGKSYPGFSPMGPCLVTPDEFADCDDIELGCRVNGEQMQKGRTGNMIFPVARVIEYLSAVLPLYPGDVIFTGTPAGVGVARDPARLLSVGDELVTHGVGIGEMHNRFVAPSD</sequence>
<dbReference type="PANTHER" id="PTHR42796">
    <property type="entry name" value="FUMARYLACETOACETATE HYDROLASE DOMAIN-CONTAINING PROTEIN 2A-RELATED"/>
    <property type="match status" value="1"/>
</dbReference>
<name>A0A848KYB7_9ACTN</name>